<keyword evidence="2" id="KW-1185">Reference proteome</keyword>
<proteinExistence type="predicted"/>
<organism evidence="1 2">
    <name type="scientific">Thalassospira xianhensis MCCC 1A02616</name>
    <dbReference type="NCBI Taxonomy" id="1177929"/>
    <lineage>
        <taxon>Bacteria</taxon>
        <taxon>Pseudomonadati</taxon>
        <taxon>Pseudomonadota</taxon>
        <taxon>Alphaproteobacteria</taxon>
        <taxon>Rhodospirillales</taxon>
        <taxon>Thalassospiraceae</taxon>
        <taxon>Thalassospira</taxon>
    </lineage>
</organism>
<comment type="caution">
    <text evidence="1">The sequence shown here is derived from an EMBL/GenBank/DDBJ whole genome shotgun (WGS) entry which is preliminary data.</text>
</comment>
<evidence type="ECO:0000313" key="2">
    <source>
        <dbReference type="Proteomes" id="UP000252419"/>
    </source>
</evidence>
<reference evidence="1 2" key="1">
    <citation type="submission" date="2014-07" db="EMBL/GenBank/DDBJ databases">
        <title>Draft genome sequence of Thalassospira xianhensis P-4 (MCCC 1A02616).</title>
        <authorList>
            <person name="Lai Q."/>
            <person name="Shao Z."/>
        </authorList>
    </citation>
    <scope>NUCLEOTIDE SEQUENCE [LARGE SCALE GENOMIC DNA]</scope>
    <source>
        <strain evidence="1 2">MCCC 1A02616</strain>
    </source>
</reference>
<dbReference type="Proteomes" id="UP000252419">
    <property type="component" value="Unassembled WGS sequence"/>
</dbReference>
<dbReference type="EMBL" id="JPWA01000001">
    <property type="protein sequence ID" value="RCK07783.1"/>
    <property type="molecule type" value="Genomic_DNA"/>
</dbReference>
<name>A0A367UJG0_9PROT</name>
<protein>
    <submittedName>
        <fullName evidence="1">Uncharacterized protein</fullName>
    </submittedName>
</protein>
<sequence>MLTESLFKAFPAGIEKPSMQYYRGRALPVRRYYKLSAEVGNHMEHRGYNSQMQSVRPQRHSDLLESLADEISELNLFRT</sequence>
<accession>A0A367UJG0</accession>
<evidence type="ECO:0000313" key="1">
    <source>
        <dbReference type="EMBL" id="RCK07783.1"/>
    </source>
</evidence>
<dbReference type="AlphaFoldDB" id="A0A367UJG0"/>
<gene>
    <name evidence="1" type="ORF">TH5_01695</name>
</gene>